<proteinExistence type="predicted"/>
<feature type="transmembrane region" description="Helical" evidence="5">
    <location>
        <begin position="302"/>
        <end position="321"/>
    </location>
</feature>
<dbReference type="PROSITE" id="PS50850">
    <property type="entry name" value="MFS"/>
    <property type="match status" value="1"/>
</dbReference>
<feature type="transmembrane region" description="Helical" evidence="5">
    <location>
        <begin position="58"/>
        <end position="78"/>
    </location>
</feature>
<evidence type="ECO:0000259" key="6">
    <source>
        <dbReference type="PROSITE" id="PS50850"/>
    </source>
</evidence>
<gene>
    <name evidence="7" type="primary">105313453</name>
</gene>
<evidence type="ECO:0000256" key="3">
    <source>
        <dbReference type="ARBA" id="ARBA00022989"/>
    </source>
</evidence>
<evidence type="ECO:0000256" key="4">
    <source>
        <dbReference type="ARBA" id="ARBA00023136"/>
    </source>
</evidence>
<feature type="transmembrane region" description="Helical" evidence="5">
    <location>
        <begin position="435"/>
        <end position="457"/>
    </location>
</feature>
<dbReference type="EnsemblMetazoa" id="XM_019998887.1">
    <property type="protein sequence ID" value="XP_019854446.1"/>
    <property type="gene ID" value="LOC105313453"/>
</dbReference>
<dbReference type="GO" id="GO:0015232">
    <property type="term" value="F:heme transmembrane transporter activity"/>
    <property type="evidence" value="ECO:0007669"/>
    <property type="project" value="TreeGrafter"/>
</dbReference>
<feature type="domain" description="Major facilitator superfamily (MFS) profile" evidence="6">
    <location>
        <begin position="59"/>
        <end position="488"/>
    </location>
</feature>
<organism evidence="7">
    <name type="scientific">Amphimedon queenslandica</name>
    <name type="common">Sponge</name>
    <dbReference type="NCBI Taxonomy" id="400682"/>
    <lineage>
        <taxon>Eukaryota</taxon>
        <taxon>Metazoa</taxon>
        <taxon>Porifera</taxon>
        <taxon>Demospongiae</taxon>
        <taxon>Heteroscleromorpha</taxon>
        <taxon>Haplosclerida</taxon>
        <taxon>Niphatidae</taxon>
        <taxon>Amphimedon</taxon>
    </lineage>
</organism>
<dbReference type="Proteomes" id="UP000007879">
    <property type="component" value="Unassembled WGS sequence"/>
</dbReference>
<keyword evidence="4 5" id="KW-0472">Membrane</keyword>
<dbReference type="eggNOG" id="KOG2563">
    <property type="taxonomic scope" value="Eukaryota"/>
</dbReference>
<feature type="transmembrane region" description="Helical" evidence="5">
    <location>
        <begin position="341"/>
        <end position="362"/>
    </location>
</feature>
<comment type="subcellular location">
    <subcellularLocation>
        <location evidence="1">Membrane</location>
        <topology evidence="1">Multi-pass membrane protein</topology>
    </subcellularLocation>
</comment>
<keyword evidence="8" id="KW-1185">Reference proteome</keyword>
<evidence type="ECO:0000256" key="2">
    <source>
        <dbReference type="ARBA" id="ARBA00022692"/>
    </source>
</evidence>
<dbReference type="PANTHER" id="PTHR10924:SF4">
    <property type="entry name" value="GH15861P"/>
    <property type="match status" value="1"/>
</dbReference>
<dbReference type="InterPro" id="IPR036259">
    <property type="entry name" value="MFS_trans_sf"/>
</dbReference>
<dbReference type="KEGG" id="aqu:105313453"/>
<feature type="transmembrane region" description="Helical" evidence="5">
    <location>
        <begin position="369"/>
        <end position="391"/>
    </location>
</feature>
<protein>
    <recommendedName>
        <fullName evidence="6">Major facilitator superfamily (MFS) profile domain-containing protein</fullName>
    </recommendedName>
</protein>
<dbReference type="OrthoDB" id="422206at2759"/>
<dbReference type="SUPFAM" id="SSF103473">
    <property type="entry name" value="MFS general substrate transporter"/>
    <property type="match status" value="1"/>
</dbReference>
<evidence type="ECO:0000313" key="8">
    <source>
        <dbReference type="Proteomes" id="UP000007879"/>
    </source>
</evidence>
<dbReference type="GO" id="GO:0097037">
    <property type="term" value="P:heme export"/>
    <property type="evidence" value="ECO:0007669"/>
    <property type="project" value="TreeGrafter"/>
</dbReference>
<name>A0A1X7UH23_AMPQE</name>
<dbReference type="EnsemblMetazoa" id="Aqu2.1.26763_001">
    <property type="protein sequence ID" value="Aqu2.1.26763_001"/>
    <property type="gene ID" value="Aqu2.1.26763"/>
</dbReference>
<keyword evidence="3 5" id="KW-1133">Transmembrane helix</keyword>
<sequence length="497" mass="55259">MSLENQQLLQEERQGLEQAPLLIRSMSSNSPDATSRIRTIQNAPEGNAGKLKTYKRRWFVLGVFMSHMISNNMVWISFSPISTIAQCYYGVSLFWINALSWVYMLTYALFSLPAVWFLEKGGLKWTGLIGATLNAAGSWLRFAGTHPQMFWLLFLGQTVTSATYLMENNGCSKMSAIWFPPRERTIATTLYSVIASQFGVLIGLLVGPLVVTGGGTSYTNDICNNTITINSTALDRQPWESTVYNQLFYYMLAQAILTTLVIPLTYILPEAPPTPPSVTAPRNSKKTQTPFLRLLKTALSNVYFDIFLIATAILSSAGASYVTVFQEVLHNAGYEKYQNVIGYLGSSMMVAAIIGLLVIGKWIDYTRRYYATVIFASFSSVLITLTLSLLIQFKLLFYLIFITGTLVSCSMSLLGGITFEYAVEMTYPLPESISAGLLNLFNQIMGIVMVIAVGQLVQHKLAMYGNYVFTGLLLLASIIVVFVRPTLRRVKVENDTT</sequence>
<dbReference type="PANTHER" id="PTHR10924">
    <property type="entry name" value="MAJOR FACILITATOR SUPERFAMILY PROTEIN-RELATED"/>
    <property type="match status" value="1"/>
</dbReference>
<feature type="transmembrane region" description="Helical" evidence="5">
    <location>
        <begin position="247"/>
        <end position="268"/>
    </location>
</feature>
<dbReference type="AlphaFoldDB" id="A0A1X7UH23"/>
<dbReference type="Pfam" id="PF07690">
    <property type="entry name" value="MFS_1"/>
    <property type="match status" value="1"/>
</dbReference>
<feature type="transmembrane region" description="Helical" evidence="5">
    <location>
        <begin position="397"/>
        <end position="423"/>
    </location>
</feature>
<evidence type="ECO:0000256" key="1">
    <source>
        <dbReference type="ARBA" id="ARBA00004141"/>
    </source>
</evidence>
<reference evidence="7" key="2">
    <citation type="submission" date="2017-05" db="UniProtKB">
        <authorList>
            <consortium name="EnsemblMetazoa"/>
        </authorList>
    </citation>
    <scope>IDENTIFICATION</scope>
</reference>
<dbReference type="InterPro" id="IPR020846">
    <property type="entry name" value="MFS_dom"/>
</dbReference>
<feature type="transmembrane region" description="Helical" evidence="5">
    <location>
        <begin position="463"/>
        <end position="483"/>
    </location>
</feature>
<dbReference type="Gene3D" id="1.20.1250.20">
    <property type="entry name" value="MFS general substrate transporter like domains"/>
    <property type="match status" value="1"/>
</dbReference>
<reference evidence="8" key="1">
    <citation type="journal article" date="2010" name="Nature">
        <title>The Amphimedon queenslandica genome and the evolution of animal complexity.</title>
        <authorList>
            <person name="Srivastava M."/>
            <person name="Simakov O."/>
            <person name="Chapman J."/>
            <person name="Fahey B."/>
            <person name="Gauthier M.E."/>
            <person name="Mitros T."/>
            <person name="Richards G.S."/>
            <person name="Conaco C."/>
            <person name="Dacre M."/>
            <person name="Hellsten U."/>
            <person name="Larroux C."/>
            <person name="Putnam N.H."/>
            <person name="Stanke M."/>
            <person name="Adamska M."/>
            <person name="Darling A."/>
            <person name="Degnan S.M."/>
            <person name="Oakley T.H."/>
            <person name="Plachetzki D.C."/>
            <person name="Zhai Y."/>
            <person name="Adamski M."/>
            <person name="Calcino A."/>
            <person name="Cummins S.F."/>
            <person name="Goodstein D.M."/>
            <person name="Harris C."/>
            <person name="Jackson D.J."/>
            <person name="Leys S.P."/>
            <person name="Shu S."/>
            <person name="Woodcroft B.J."/>
            <person name="Vervoort M."/>
            <person name="Kosik K.S."/>
            <person name="Manning G."/>
            <person name="Degnan B.M."/>
            <person name="Rokhsar D.S."/>
        </authorList>
    </citation>
    <scope>NUCLEOTIDE SEQUENCE [LARGE SCALE GENOMIC DNA]</scope>
</reference>
<evidence type="ECO:0000256" key="5">
    <source>
        <dbReference type="SAM" id="Phobius"/>
    </source>
</evidence>
<dbReference type="InterPro" id="IPR049680">
    <property type="entry name" value="FLVCR1-2_SLC49-like"/>
</dbReference>
<evidence type="ECO:0000313" key="7">
    <source>
        <dbReference type="EnsemblMetazoa" id="Aqu2.1.26763_001"/>
    </source>
</evidence>
<accession>A0A1X7UH23</accession>
<dbReference type="InterPro" id="IPR011701">
    <property type="entry name" value="MFS"/>
</dbReference>
<dbReference type="GO" id="GO:0020037">
    <property type="term" value="F:heme binding"/>
    <property type="evidence" value="ECO:0007669"/>
    <property type="project" value="TreeGrafter"/>
</dbReference>
<feature type="transmembrane region" description="Helical" evidence="5">
    <location>
        <begin position="98"/>
        <end position="118"/>
    </location>
</feature>
<dbReference type="GO" id="GO:0016020">
    <property type="term" value="C:membrane"/>
    <property type="evidence" value="ECO:0007669"/>
    <property type="project" value="UniProtKB-SubCell"/>
</dbReference>
<dbReference type="InParanoid" id="A0A1X7UH23"/>
<keyword evidence="2 5" id="KW-0812">Transmembrane</keyword>
<feature type="transmembrane region" description="Helical" evidence="5">
    <location>
        <begin position="186"/>
        <end position="211"/>
    </location>
</feature>